<dbReference type="Pfam" id="PF00571">
    <property type="entry name" value="CBS"/>
    <property type="match status" value="2"/>
</dbReference>
<evidence type="ECO:0000313" key="15">
    <source>
        <dbReference type="Proteomes" id="UP000342249"/>
    </source>
</evidence>
<name>A0A5N7ITE6_9CLOT</name>
<dbReference type="InterPro" id="IPR002550">
    <property type="entry name" value="CNNM"/>
</dbReference>
<keyword evidence="5" id="KW-0677">Repeat</keyword>
<dbReference type="PANTHER" id="PTHR43099">
    <property type="entry name" value="UPF0053 PROTEIN YRKA"/>
    <property type="match status" value="1"/>
</dbReference>
<evidence type="ECO:0000256" key="5">
    <source>
        <dbReference type="ARBA" id="ARBA00022737"/>
    </source>
</evidence>
<feature type="transmembrane region" description="Helical" evidence="11">
    <location>
        <begin position="98"/>
        <end position="123"/>
    </location>
</feature>
<organism evidence="14 15">
    <name type="scientific">Clostridium estertheticum</name>
    <dbReference type="NCBI Taxonomy" id="238834"/>
    <lineage>
        <taxon>Bacteria</taxon>
        <taxon>Bacillati</taxon>
        <taxon>Bacillota</taxon>
        <taxon>Clostridia</taxon>
        <taxon>Eubacteriales</taxon>
        <taxon>Clostridiaceae</taxon>
        <taxon>Clostridium</taxon>
    </lineage>
</organism>
<evidence type="ECO:0000256" key="11">
    <source>
        <dbReference type="SAM" id="Phobius"/>
    </source>
</evidence>
<evidence type="ECO:0000256" key="8">
    <source>
        <dbReference type="ARBA" id="ARBA00023136"/>
    </source>
</evidence>
<feature type="transmembrane region" description="Helical" evidence="11">
    <location>
        <begin position="6"/>
        <end position="28"/>
    </location>
</feature>
<feature type="domain" description="CNNM transmembrane" evidence="13">
    <location>
        <begin position="1"/>
        <end position="202"/>
    </location>
</feature>
<protein>
    <submittedName>
        <fullName evidence="14">HlyC/CorC family transporter</fullName>
    </submittedName>
</protein>
<dbReference type="GO" id="GO:0050660">
    <property type="term" value="F:flavin adenine dinucleotide binding"/>
    <property type="evidence" value="ECO:0007669"/>
    <property type="project" value="InterPro"/>
</dbReference>
<keyword evidence="4 10" id="KW-0812">Transmembrane</keyword>
<dbReference type="SUPFAM" id="SSF56176">
    <property type="entry name" value="FAD-binding/transporter-associated domain-like"/>
    <property type="match status" value="1"/>
</dbReference>
<keyword evidence="6 10" id="KW-1133">Transmembrane helix</keyword>
<evidence type="ECO:0000256" key="3">
    <source>
        <dbReference type="ARBA" id="ARBA00022475"/>
    </source>
</evidence>
<evidence type="ECO:0000256" key="1">
    <source>
        <dbReference type="ARBA" id="ARBA00004651"/>
    </source>
</evidence>
<accession>A0A5N7ITE6</accession>
<dbReference type="AlphaFoldDB" id="A0A5N7ITE6"/>
<keyword evidence="7 9" id="KW-0129">CBS domain</keyword>
<evidence type="ECO:0000256" key="2">
    <source>
        <dbReference type="ARBA" id="ARBA00006337"/>
    </source>
</evidence>
<proteinExistence type="inferred from homology"/>
<dbReference type="InterPro" id="IPR005170">
    <property type="entry name" value="Transptr-assoc_dom"/>
</dbReference>
<dbReference type="Proteomes" id="UP000342249">
    <property type="component" value="Unassembled WGS sequence"/>
</dbReference>
<dbReference type="PANTHER" id="PTHR43099:SF2">
    <property type="entry name" value="UPF0053 PROTEIN YRKA"/>
    <property type="match status" value="1"/>
</dbReference>
<dbReference type="Pfam" id="PF01595">
    <property type="entry name" value="CNNM"/>
    <property type="match status" value="1"/>
</dbReference>
<feature type="domain" description="CBS" evidence="12">
    <location>
        <begin position="285"/>
        <end position="342"/>
    </location>
</feature>
<feature type="transmembrane region" description="Helical" evidence="11">
    <location>
        <begin position="135"/>
        <end position="157"/>
    </location>
</feature>
<feature type="domain" description="CBS" evidence="12">
    <location>
        <begin position="221"/>
        <end position="280"/>
    </location>
</feature>
<evidence type="ECO:0000259" key="12">
    <source>
        <dbReference type="PROSITE" id="PS51371"/>
    </source>
</evidence>
<feature type="transmembrane region" description="Helical" evidence="11">
    <location>
        <begin position="56"/>
        <end position="78"/>
    </location>
</feature>
<dbReference type="InterPro" id="IPR046342">
    <property type="entry name" value="CBS_dom_sf"/>
</dbReference>
<gene>
    <name evidence="14" type="ORF">E4V82_19210</name>
</gene>
<dbReference type="PROSITE" id="PS51371">
    <property type="entry name" value="CBS"/>
    <property type="match status" value="2"/>
</dbReference>
<dbReference type="GO" id="GO:0005886">
    <property type="term" value="C:plasma membrane"/>
    <property type="evidence" value="ECO:0007669"/>
    <property type="project" value="UniProtKB-SubCell"/>
</dbReference>
<dbReference type="PROSITE" id="PS51846">
    <property type="entry name" value="CNNM"/>
    <property type="match status" value="1"/>
</dbReference>
<dbReference type="FunFam" id="3.10.580.10:FF:000002">
    <property type="entry name" value="Magnesium/cobalt efflux protein CorC"/>
    <property type="match status" value="1"/>
</dbReference>
<dbReference type="InterPro" id="IPR000644">
    <property type="entry name" value="CBS_dom"/>
</dbReference>
<dbReference type="Gene3D" id="3.10.580.10">
    <property type="entry name" value="CBS-domain"/>
    <property type="match status" value="1"/>
</dbReference>
<evidence type="ECO:0000256" key="10">
    <source>
        <dbReference type="PROSITE-ProRule" id="PRU01193"/>
    </source>
</evidence>
<dbReference type="InterPro" id="IPR044751">
    <property type="entry name" value="Ion_transp-like_CBS"/>
</dbReference>
<dbReference type="InterPro" id="IPR016169">
    <property type="entry name" value="FAD-bd_PCMH_sub2"/>
</dbReference>
<comment type="caution">
    <text evidence="14">The sequence shown here is derived from an EMBL/GenBank/DDBJ whole genome shotgun (WGS) entry which is preliminary data.</text>
</comment>
<dbReference type="InterPro" id="IPR051676">
    <property type="entry name" value="UPF0053_domain"/>
</dbReference>
<keyword evidence="8 10" id="KW-0472">Membrane</keyword>
<dbReference type="Gene3D" id="3.30.465.10">
    <property type="match status" value="1"/>
</dbReference>
<dbReference type="CDD" id="cd04590">
    <property type="entry name" value="CBS_pair_CorC_HlyC_assoc"/>
    <property type="match status" value="1"/>
</dbReference>
<dbReference type="SUPFAM" id="SSF54631">
    <property type="entry name" value="CBS-domain pair"/>
    <property type="match status" value="1"/>
</dbReference>
<evidence type="ECO:0000256" key="7">
    <source>
        <dbReference type="ARBA" id="ARBA00023122"/>
    </source>
</evidence>
<dbReference type="InterPro" id="IPR036318">
    <property type="entry name" value="FAD-bd_PCMH-like_sf"/>
</dbReference>
<dbReference type="EMBL" id="SPSF01000044">
    <property type="protein sequence ID" value="MPQ64222.1"/>
    <property type="molecule type" value="Genomic_DNA"/>
</dbReference>
<sequence>MTIFINIVMVFLLVFMNAFFVATEFAMVKVRKSRIETLVLDGAQNVKYTLKVVKDLNSYLSACQLGITLASLGLGWIGEPAVAAMLTPLFNLMDLPEAAVHSISFILGFSLITGFHIVLGELVPKSLAIINTEKIAMYTALPLVWFYNITFPIMWAFNHSTSLVLKMFGVSLVDEQDIAHTDEEIKLLVEESYNHGLIDKTELTFIDNIFDFSEKTVKEIMIPRTDMECIYLEDSFEDIIAFTLDEQLTRYPVCRDSKDNVVGFVHIKDLYKQKIEGNSQKIEDVIREIKFVPESLSISELLKVFKKDKVQMAIIIDEYGGTSGLLTIEDILEEIVGEIQDEFDEEVNEIIKTEDGGYSVDGKVLIEDIVELLSIDIEEENIDTIGGWVYSQLSSYPQVNDKIIYENFEFIILECDSKRISKVKIKKLVEKSIEKIIEK</sequence>
<evidence type="ECO:0000256" key="4">
    <source>
        <dbReference type="ARBA" id="ARBA00022692"/>
    </source>
</evidence>
<evidence type="ECO:0000259" key="13">
    <source>
        <dbReference type="PROSITE" id="PS51846"/>
    </source>
</evidence>
<dbReference type="Pfam" id="PF03471">
    <property type="entry name" value="CorC_HlyC"/>
    <property type="match status" value="1"/>
</dbReference>
<dbReference type="RefSeq" id="WP_162523285.1">
    <property type="nucleotide sequence ID" value="NZ_SPSE01000045.1"/>
</dbReference>
<comment type="subcellular location">
    <subcellularLocation>
        <location evidence="1">Cell membrane</location>
        <topology evidence="1">Multi-pass membrane protein</topology>
    </subcellularLocation>
</comment>
<evidence type="ECO:0000256" key="9">
    <source>
        <dbReference type="PROSITE-ProRule" id="PRU00703"/>
    </source>
</evidence>
<comment type="similarity">
    <text evidence="2">Belongs to the UPF0053 family.</text>
</comment>
<dbReference type="SMART" id="SM01091">
    <property type="entry name" value="CorC_HlyC"/>
    <property type="match status" value="1"/>
</dbReference>
<reference evidence="14" key="1">
    <citation type="journal article" date="2019" name="Lett. Appl. Microbiol.">
        <title>A case of 'blown pack' spoilage of vacuum-packaged pork likely associated with Clostridium estertheticum in Canada.</title>
        <authorList>
            <person name="Zhang P."/>
            <person name="Ward P."/>
            <person name="McMullen L.M."/>
            <person name="Yang X."/>
        </authorList>
    </citation>
    <scope>NUCLEOTIDE SEQUENCE [LARGE SCALE GENOMIC DNA]</scope>
    <source>
        <strain evidence="14">MA19</strain>
    </source>
</reference>
<evidence type="ECO:0000256" key="6">
    <source>
        <dbReference type="ARBA" id="ARBA00022989"/>
    </source>
</evidence>
<keyword evidence="3" id="KW-1003">Cell membrane</keyword>
<evidence type="ECO:0000313" key="14">
    <source>
        <dbReference type="EMBL" id="MPQ64222.1"/>
    </source>
</evidence>